<evidence type="ECO:0000256" key="1">
    <source>
        <dbReference type="ARBA" id="ARBA00004651"/>
    </source>
</evidence>
<dbReference type="AlphaFoldDB" id="A0A8J8MD01"/>
<dbReference type="GO" id="GO:0005886">
    <property type="term" value="C:plasma membrane"/>
    <property type="evidence" value="ECO:0007669"/>
    <property type="project" value="UniProtKB-SubCell"/>
</dbReference>
<feature type="transmembrane region" description="Helical" evidence="8">
    <location>
        <begin position="243"/>
        <end position="262"/>
    </location>
</feature>
<name>A0A8J8MD01_9FIRM</name>
<comment type="cofactor">
    <cofactor evidence="7">
        <name>Mg(2+)</name>
        <dbReference type="ChEBI" id="CHEBI:18420"/>
    </cofactor>
</comment>
<dbReference type="RefSeq" id="WP_212690694.1">
    <property type="nucleotide sequence ID" value="NZ_CP058561.1"/>
</dbReference>
<dbReference type="Proteomes" id="UP000677305">
    <property type="component" value="Chromosome"/>
</dbReference>
<keyword evidence="4 8" id="KW-0812">Transmembrane</keyword>
<feature type="transmembrane region" description="Helical" evidence="8">
    <location>
        <begin position="189"/>
        <end position="205"/>
    </location>
</feature>
<keyword evidence="3 9" id="KW-0808">Transferase</keyword>
<dbReference type="GO" id="GO:0046872">
    <property type="term" value="F:metal ion binding"/>
    <property type="evidence" value="ECO:0007669"/>
    <property type="project" value="UniProtKB-KW"/>
</dbReference>
<dbReference type="GO" id="GO:0044038">
    <property type="term" value="P:cell wall macromolecule biosynthetic process"/>
    <property type="evidence" value="ECO:0007669"/>
    <property type="project" value="TreeGrafter"/>
</dbReference>
<accession>A0A8J8MD01</accession>
<keyword evidence="10" id="KW-1185">Reference proteome</keyword>
<evidence type="ECO:0000256" key="6">
    <source>
        <dbReference type="ARBA" id="ARBA00023136"/>
    </source>
</evidence>
<evidence type="ECO:0000256" key="2">
    <source>
        <dbReference type="ARBA" id="ARBA00022475"/>
    </source>
</evidence>
<dbReference type="KEGG" id="vgu:HYG85_17135"/>
<evidence type="ECO:0000313" key="10">
    <source>
        <dbReference type="Proteomes" id="UP000677305"/>
    </source>
</evidence>
<dbReference type="GO" id="GO:0071555">
    <property type="term" value="P:cell wall organization"/>
    <property type="evidence" value="ECO:0007669"/>
    <property type="project" value="TreeGrafter"/>
</dbReference>
<feature type="transmembrane region" description="Helical" evidence="8">
    <location>
        <begin position="43"/>
        <end position="63"/>
    </location>
</feature>
<feature type="transmembrane region" description="Helical" evidence="8">
    <location>
        <begin position="164"/>
        <end position="182"/>
    </location>
</feature>
<gene>
    <name evidence="9" type="ORF">HYG85_17135</name>
</gene>
<dbReference type="GO" id="GO:0016780">
    <property type="term" value="F:phosphotransferase activity, for other substituted phosphate groups"/>
    <property type="evidence" value="ECO:0007669"/>
    <property type="project" value="InterPro"/>
</dbReference>
<proteinExistence type="predicted"/>
<dbReference type="InterPro" id="IPR000715">
    <property type="entry name" value="Glycosyl_transferase_4"/>
</dbReference>
<keyword evidence="5 8" id="KW-1133">Transmembrane helix</keyword>
<evidence type="ECO:0000256" key="5">
    <source>
        <dbReference type="ARBA" id="ARBA00022989"/>
    </source>
</evidence>
<dbReference type="EMBL" id="CP058561">
    <property type="protein sequence ID" value="QUH30538.1"/>
    <property type="molecule type" value="Genomic_DNA"/>
</dbReference>
<protein>
    <submittedName>
        <fullName evidence="9">Undecaprenyl/decaprenyl-phosphate alpha-N-acetylglucosaminyl 1-phosphate transferase</fullName>
    </submittedName>
</protein>
<feature type="transmembrane region" description="Helical" evidence="8">
    <location>
        <begin position="211"/>
        <end position="231"/>
    </location>
</feature>
<feature type="binding site" evidence="7">
    <location>
        <position position="156"/>
    </location>
    <ligand>
        <name>Mg(2+)</name>
        <dbReference type="ChEBI" id="CHEBI:18420"/>
    </ligand>
</feature>
<comment type="subcellular location">
    <subcellularLocation>
        <location evidence="1">Cell membrane</location>
        <topology evidence="1">Multi-pass membrane protein</topology>
    </subcellularLocation>
</comment>
<feature type="binding site" evidence="7">
    <location>
        <position position="216"/>
    </location>
    <ligand>
        <name>Mg(2+)</name>
        <dbReference type="ChEBI" id="CHEBI:18420"/>
    </ligand>
</feature>
<keyword evidence="6 8" id="KW-0472">Membrane</keyword>
<evidence type="ECO:0000256" key="4">
    <source>
        <dbReference type="ARBA" id="ARBA00022692"/>
    </source>
</evidence>
<feature type="transmembrane region" description="Helical" evidence="8">
    <location>
        <begin position="132"/>
        <end position="158"/>
    </location>
</feature>
<evidence type="ECO:0000256" key="8">
    <source>
        <dbReference type="SAM" id="Phobius"/>
    </source>
</evidence>
<keyword evidence="7" id="KW-0479">Metal-binding</keyword>
<feature type="transmembrane region" description="Helical" evidence="8">
    <location>
        <begin position="104"/>
        <end position="125"/>
    </location>
</feature>
<evidence type="ECO:0000313" key="9">
    <source>
        <dbReference type="EMBL" id="QUH30538.1"/>
    </source>
</evidence>
<dbReference type="PANTHER" id="PTHR22926">
    <property type="entry name" value="PHOSPHO-N-ACETYLMURAMOYL-PENTAPEPTIDE-TRANSFERASE"/>
    <property type="match status" value="1"/>
</dbReference>
<dbReference type="PANTHER" id="PTHR22926:SF3">
    <property type="entry name" value="UNDECAPRENYL-PHOSPHATE ALPHA-N-ACETYLGLUCOSAMINYL 1-PHOSPHATE TRANSFERASE"/>
    <property type="match status" value="1"/>
</dbReference>
<sequence length="316" mass="34617">MNYFIAFLTAFLIVYLLIPQLKKFAIKIDFVDKPTSRKIHKNPVPGLAGIAIFLGFIVTYLFFNGGINSKSIALLVGSLMILSIGIIDDWFKTKRKEFPALPKFIVQMGAAVVAYQSGMVFYGFTNPITHEYVLLPVILQFILTVTWIFGVTTVINFIDGLDGLAGGISAISAVTLFIVALAKGQVNSAMMAIILTGVLIGYLRYNKQPAQIYMGDAGATFIGYILGVIALDGAFKQATVLSLLIPILALGVPIFDNIFVVIKRFLEGKSVYKADRSQVHYRLLSAGLNQKQVVTFLCLVNFCMGLISIILLLLKV</sequence>
<keyword evidence="7" id="KW-0460">Magnesium</keyword>
<evidence type="ECO:0000256" key="7">
    <source>
        <dbReference type="PIRSR" id="PIRSR600715-1"/>
    </source>
</evidence>
<dbReference type="GO" id="GO:0009103">
    <property type="term" value="P:lipopolysaccharide biosynthetic process"/>
    <property type="evidence" value="ECO:0007669"/>
    <property type="project" value="TreeGrafter"/>
</dbReference>
<feature type="transmembrane region" description="Helical" evidence="8">
    <location>
        <begin position="72"/>
        <end position="92"/>
    </location>
</feature>
<feature type="transmembrane region" description="Helical" evidence="8">
    <location>
        <begin position="293"/>
        <end position="314"/>
    </location>
</feature>
<dbReference type="CDD" id="cd06853">
    <property type="entry name" value="GT_WecA_like"/>
    <property type="match status" value="1"/>
</dbReference>
<organism evidence="9 10">
    <name type="scientific">Vallitalea guaymasensis</name>
    <dbReference type="NCBI Taxonomy" id="1185412"/>
    <lineage>
        <taxon>Bacteria</taxon>
        <taxon>Bacillati</taxon>
        <taxon>Bacillota</taxon>
        <taxon>Clostridia</taxon>
        <taxon>Lachnospirales</taxon>
        <taxon>Vallitaleaceae</taxon>
        <taxon>Vallitalea</taxon>
    </lineage>
</organism>
<evidence type="ECO:0000256" key="3">
    <source>
        <dbReference type="ARBA" id="ARBA00022679"/>
    </source>
</evidence>
<keyword evidence="2" id="KW-1003">Cell membrane</keyword>
<dbReference type="Pfam" id="PF00953">
    <property type="entry name" value="Glycos_transf_4"/>
    <property type="match status" value="1"/>
</dbReference>
<reference evidence="9 10" key="1">
    <citation type="submission" date="2020-07" db="EMBL/GenBank/DDBJ databases">
        <title>Vallitalea guaymasensis genome.</title>
        <authorList>
            <person name="Postec A."/>
        </authorList>
    </citation>
    <scope>NUCLEOTIDE SEQUENCE [LARGE SCALE GENOMIC DNA]</scope>
    <source>
        <strain evidence="9 10">Ra1766G1</strain>
    </source>
</reference>